<accession>A0A183MB25</accession>
<organism evidence="1 2">
    <name type="scientific">Schistosoma margrebowiei</name>
    <dbReference type="NCBI Taxonomy" id="48269"/>
    <lineage>
        <taxon>Eukaryota</taxon>
        <taxon>Metazoa</taxon>
        <taxon>Spiralia</taxon>
        <taxon>Lophotrochozoa</taxon>
        <taxon>Platyhelminthes</taxon>
        <taxon>Trematoda</taxon>
        <taxon>Digenea</taxon>
        <taxon>Strigeidida</taxon>
        <taxon>Schistosomatoidea</taxon>
        <taxon>Schistosomatidae</taxon>
        <taxon>Schistosoma</taxon>
    </lineage>
</organism>
<sequence>MAIKQIKSGQATGSDNIPAEALKSIVVVTVKILHILFSMIWDKEQLLTDWKEGHLIKITMKSALTNCDN</sequence>
<evidence type="ECO:0000313" key="2">
    <source>
        <dbReference type="Proteomes" id="UP000277204"/>
    </source>
</evidence>
<dbReference type="EMBL" id="UZAI01009462">
    <property type="protein sequence ID" value="VDP04682.1"/>
    <property type="molecule type" value="Genomic_DNA"/>
</dbReference>
<evidence type="ECO:0000313" key="1">
    <source>
        <dbReference type="EMBL" id="VDP04682.1"/>
    </source>
</evidence>
<dbReference type="AlphaFoldDB" id="A0A183MB25"/>
<keyword evidence="2" id="KW-1185">Reference proteome</keyword>
<gene>
    <name evidence="1" type="ORF">SMRZ_LOCUS13250</name>
</gene>
<name>A0A183MB25_9TREM</name>
<proteinExistence type="predicted"/>
<protein>
    <submittedName>
        <fullName evidence="1">Uncharacterized protein</fullName>
    </submittedName>
</protein>
<reference evidence="1 2" key="1">
    <citation type="submission" date="2018-11" db="EMBL/GenBank/DDBJ databases">
        <authorList>
            <consortium name="Pathogen Informatics"/>
        </authorList>
    </citation>
    <scope>NUCLEOTIDE SEQUENCE [LARGE SCALE GENOMIC DNA]</scope>
    <source>
        <strain evidence="1 2">Zambia</strain>
    </source>
</reference>
<dbReference type="Proteomes" id="UP000277204">
    <property type="component" value="Unassembled WGS sequence"/>
</dbReference>